<reference evidence="1 2" key="1">
    <citation type="submission" date="2020-02" db="EMBL/GenBank/DDBJ databases">
        <title>Full genome sequence of Nocardioides sp. R-3366.</title>
        <authorList>
            <person name="Im W.-T."/>
        </authorList>
    </citation>
    <scope>NUCLEOTIDE SEQUENCE [LARGE SCALE GENOMIC DNA]</scope>
    <source>
        <strain evidence="1 2">R-3366</strain>
    </source>
</reference>
<dbReference type="Gene3D" id="3.90.470.20">
    <property type="entry name" value="4'-phosphopantetheinyl transferase domain"/>
    <property type="match status" value="1"/>
</dbReference>
<dbReference type="KEGG" id="nano:G5V58_04445"/>
<dbReference type="RefSeq" id="WP_165229117.1">
    <property type="nucleotide sequence ID" value="NZ_CP049257.1"/>
</dbReference>
<dbReference type="GO" id="GO:0000287">
    <property type="term" value="F:magnesium ion binding"/>
    <property type="evidence" value="ECO:0007669"/>
    <property type="project" value="InterPro"/>
</dbReference>
<organism evidence="1 2">
    <name type="scientific">Nocardioides anomalus</name>
    <dbReference type="NCBI Taxonomy" id="2712223"/>
    <lineage>
        <taxon>Bacteria</taxon>
        <taxon>Bacillati</taxon>
        <taxon>Actinomycetota</taxon>
        <taxon>Actinomycetes</taxon>
        <taxon>Propionibacteriales</taxon>
        <taxon>Nocardioidaceae</taxon>
        <taxon>Nocardioides</taxon>
    </lineage>
</organism>
<name>A0A6G6WAQ6_9ACTN</name>
<evidence type="ECO:0000313" key="1">
    <source>
        <dbReference type="EMBL" id="QIG42120.1"/>
    </source>
</evidence>
<dbReference type="EMBL" id="CP049257">
    <property type="protein sequence ID" value="QIG42120.1"/>
    <property type="molecule type" value="Genomic_DNA"/>
</dbReference>
<protein>
    <recommendedName>
        <fullName evidence="3">4'-phosphopantetheinyl transferase superfamily protein</fullName>
    </recommendedName>
</protein>
<evidence type="ECO:0008006" key="3">
    <source>
        <dbReference type="Google" id="ProtNLM"/>
    </source>
</evidence>
<dbReference type="InterPro" id="IPR037143">
    <property type="entry name" value="4-PPantetheinyl_Trfase_dom_sf"/>
</dbReference>
<proteinExistence type="predicted"/>
<gene>
    <name evidence="1" type="ORF">G5V58_04445</name>
</gene>
<accession>A0A6G6WAQ6</accession>
<dbReference type="Proteomes" id="UP000502996">
    <property type="component" value="Chromosome"/>
</dbReference>
<evidence type="ECO:0000313" key="2">
    <source>
        <dbReference type="Proteomes" id="UP000502996"/>
    </source>
</evidence>
<dbReference type="GO" id="GO:0008897">
    <property type="term" value="F:holo-[acyl-carrier-protein] synthase activity"/>
    <property type="evidence" value="ECO:0007669"/>
    <property type="project" value="InterPro"/>
</dbReference>
<dbReference type="AlphaFoldDB" id="A0A6G6WAQ6"/>
<keyword evidence="2" id="KW-1185">Reference proteome</keyword>
<sequence>MSLPLRELAHALLREELGARSVGRLCPRCGSAAHGRPYAVGATARVSISYATDLVAVAWAEGPVGIDVEDVGPPVDGRPRAEFSVAEALFKAGAEVPVAPLPLPPAYVGAVAGEQVSWRLAGLGARAGRSR</sequence>